<dbReference type="Proteomes" id="UP000319335">
    <property type="component" value="Unassembled WGS sequence"/>
</dbReference>
<dbReference type="InterPro" id="IPR002821">
    <property type="entry name" value="Hydantoinase_A"/>
</dbReference>
<dbReference type="EMBL" id="VIAQ01000006">
    <property type="protein sequence ID" value="TQD28389.1"/>
    <property type="molecule type" value="Genomic_DNA"/>
</dbReference>
<name>A0A7Z8KRY9_9EURY</name>
<dbReference type="GO" id="GO:0005829">
    <property type="term" value="C:cytosol"/>
    <property type="evidence" value="ECO:0007669"/>
    <property type="project" value="TreeGrafter"/>
</dbReference>
<dbReference type="Pfam" id="PF01968">
    <property type="entry name" value="Hydantoinase_A"/>
    <property type="match status" value="1"/>
</dbReference>
<dbReference type="OrthoDB" id="8261at2157"/>
<feature type="domain" description="Hydantoinase/oxoprolinase N-terminal" evidence="2">
    <location>
        <begin position="4"/>
        <end position="157"/>
    </location>
</feature>
<organism evidence="3 4">
    <name type="scientific">Methanolobus vulcani</name>
    <dbReference type="NCBI Taxonomy" id="38026"/>
    <lineage>
        <taxon>Archaea</taxon>
        <taxon>Methanobacteriati</taxon>
        <taxon>Methanobacteriota</taxon>
        <taxon>Stenosarchaea group</taxon>
        <taxon>Methanomicrobia</taxon>
        <taxon>Methanosarcinales</taxon>
        <taxon>Methanosarcinaceae</taxon>
        <taxon>Methanolobus</taxon>
    </lineage>
</organism>
<dbReference type="PANTHER" id="PTHR11365:SF2">
    <property type="entry name" value="5-OXOPROLINASE"/>
    <property type="match status" value="1"/>
</dbReference>
<accession>A0A7Z8KRY9</accession>
<protein>
    <submittedName>
        <fullName evidence="3">Hydantoinase/oxoprolinase family protein</fullName>
    </submittedName>
</protein>
<dbReference type="RefSeq" id="WP_154808493.1">
    <property type="nucleotide sequence ID" value="NZ_VIAQ01000006.1"/>
</dbReference>
<sequence length="649" mass="71169">MYSLGIDAGGTYTDAVLIRDSDGKILDCNKSLTTYPDLLTGIRNTLDGLEEQYLKDVHYVSVSTTLATNSVLEKTGYPVALILANNTDIPNRSKIEHFTLVSGGHNSAGNEVCPLDLDSVRDFVLKVKDKVSAFAVSSYFSVRNPDHELRIKEIITELTGLPVVCGHELSQDLGAYERGITAYLNARLIPISSHFMEAVSSEMKRRNIDAKLMMLKCDGSVVGISQALKRPIESVFSGPAASLVGAAFLSKNENCTVIDVGGTSTDVSLIHRGVPELSEAGAIVGGWQTKVKAIRMETSAMGGDSHVWVRNHLTNIGPRRVIPLCLAAVEYPEITGKLKQNQVILRNQIGENLQPTKFFFRSGLESSDISPAEEELLSRIKDRPLTVSEIYWNENRLPNPRTLDLLIQKRLIKAIGFTPTDALHVLGEYTQWNREASVLGAGILAALSGTEEDEFCLRIKKEVAMNMALNLISFLLENVSREEIEKVLRGKFFAGFKVDFPVVLLGGPVKAYVKELAEFIDAEIILPEHCDVGNAVGAVAGKGARKLEVLIKANYTESKYNLKTSSFITFFPGGREEFASYHEALEFGEEIGSKLIMNYMTDAGLDTADVSIDMHRNDIITHEGGLPVETRLAFSGIGKAGKNRKIEVE</sequence>
<dbReference type="PANTHER" id="PTHR11365">
    <property type="entry name" value="5-OXOPROLINASE RELATED"/>
    <property type="match status" value="1"/>
</dbReference>
<dbReference type="InterPro" id="IPR045079">
    <property type="entry name" value="Oxoprolinase-like"/>
</dbReference>
<keyword evidence="4" id="KW-1185">Reference proteome</keyword>
<feature type="domain" description="Hydantoinase A/oxoprolinase" evidence="1">
    <location>
        <begin position="178"/>
        <end position="319"/>
    </location>
</feature>
<evidence type="ECO:0000313" key="3">
    <source>
        <dbReference type="EMBL" id="TQD28389.1"/>
    </source>
</evidence>
<dbReference type="InterPro" id="IPR008040">
    <property type="entry name" value="Hydant_A_N"/>
</dbReference>
<dbReference type="GO" id="GO:0017168">
    <property type="term" value="F:5-oxoprolinase (ATP-hydrolyzing) activity"/>
    <property type="evidence" value="ECO:0007669"/>
    <property type="project" value="TreeGrafter"/>
</dbReference>
<proteinExistence type="predicted"/>
<evidence type="ECO:0000313" key="4">
    <source>
        <dbReference type="Proteomes" id="UP000319335"/>
    </source>
</evidence>
<gene>
    <name evidence="3" type="ORF">FKV42_01635</name>
</gene>
<evidence type="ECO:0000259" key="1">
    <source>
        <dbReference type="Pfam" id="PF01968"/>
    </source>
</evidence>
<dbReference type="Pfam" id="PF05378">
    <property type="entry name" value="Hydant_A_N"/>
    <property type="match status" value="1"/>
</dbReference>
<dbReference type="InterPro" id="IPR043129">
    <property type="entry name" value="ATPase_NBD"/>
</dbReference>
<evidence type="ECO:0000259" key="2">
    <source>
        <dbReference type="Pfam" id="PF05378"/>
    </source>
</evidence>
<comment type="caution">
    <text evidence="3">The sequence shown here is derived from an EMBL/GenBank/DDBJ whole genome shotgun (WGS) entry which is preliminary data.</text>
</comment>
<dbReference type="AlphaFoldDB" id="A0A7Z8KRY9"/>
<dbReference type="GO" id="GO:0006749">
    <property type="term" value="P:glutathione metabolic process"/>
    <property type="evidence" value="ECO:0007669"/>
    <property type="project" value="TreeGrafter"/>
</dbReference>
<dbReference type="SUPFAM" id="SSF53067">
    <property type="entry name" value="Actin-like ATPase domain"/>
    <property type="match status" value="1"/>
</dbReference>
<reference evidence="3 4" key="1">
    <citation type="submission" date="2019-06" db="EMBL/GenBank/DDBJ databases">
        <title>Draft genome sequence of Methanolobus vulcani B1d.</title>
        <authorList>
            <person name="Creighbaum A.J."/>
            <person name="Ticak T."/>
            <person name="Hariraju D."/>
            <person name="Arivett B.A."/>
            <person name="Ferguson D.J.Jr."/>
        </authorList>
    </citation>
    <scope>NUCLEOTIDE SEQUENCE [LARGE SCALE GENOMIC DNA]</scope>
    <source>
        <strain evidence="3 4">B1d</strain>
    </source>
</reference>